<protein>
    <recommendedName>
        <fullName evidence="6">S-adenosyl-L-methionine-dependent methyltransferase</fullName>
        <ecNumber evidence="6">2.1.1.-</ecNumber>
    </recommendedName>
</protein>
<dbReference type="GO" id="GO:0008168">
    <property type="term" value="F:methyltransferase activity"/>
    <property type="evidence" value="ECO:0007669"/>
    <property type="project" value="UniProtKB-KW"/>
</dbReference>
<evidence type="ECO:0000256" key="6">
    <source>
        <dbReference type="RuleBase" id="RU362030"/>
    </source>
</evidence>
<sequence>MSDIEPPSGIGWTALLTAYCRSVESERPDRIFNDPLGAVFASEATETSMPDAERPRLGPANGDHTTGMWHFYCTYIAMRTPFYDQRLTHAVASGCRQVVLLAAGLDSRAYRLDLPDDTTVFELDQDAVLDYKQRVLDREQAQASCRRVPIAVDLREEWTGPLLAAGFDPKKATVWIVEGLLMYLSDSDCSQLLSTVGSLSAPGSRLVTEYYSRQPRVEDMRSGSKDEQEQASWALAMEQFDTGPTSSPATWLADHRWELTGLTHVAAETHRWNRPLPPELDQSDIILWLLEGELKTT</sequence>
<keyword evidence="3 6" id="KW-0489">Methyltransferase</keyword>
<comment type="similarity">
    <text evidence="2 6">Belongs to the UPF0677 family.</text>
</comment>
<evidence type="ECO:0000313" key="8">
    <source>
        <dbReference type="Proteomes" id="UP001611397"/>
    </source>
</evidence>
<dbReference type="NCBIfam" id="TIGR00027">
    <property type="entry name" value="mthyl_TIGR00027"/>
    <property type="match status" value="1"/>
</dbReference>
<evidence type="ECO:0000256" key="1">
    <source>
        <dbReference type="ARBA" id="ARBA00003907"/>
    </source>
</evidence>
<dbReference type="SUPFAM" id="SSF53335">
    <property type="entry name" value="S-adenosyl-L-methionine-dependent methyltransferases"/>
    <property type="match status" value="1"/>
</dbReference>
<dbReference type="RefSeq" id="WP_159061822.1">
    <property type="nucleotide sequence ID" value="NZ_JBIRUT010000042.1"/>
</dbReference>
<dbReference type="InterPro" id="IPR029063">
    <property type="entry name" value="SAM-dependent_MTases_sf"/>
</dbReference>
<dbReference type="InterPro" id="IPR007213">
    <property type="entry name" value="Ppm1/Ppm2/Tcmp"/>
</dbReference>
<evidence type="ECO:0000256" key="2">
    <source>
        <dbReference type="ARBA" id="ARBA00008138"/>
    </source>
</evidence>
<dbReference type="PANTHER" id="PTHR43619:SF2">
    <property type="entry name" value="S-ADENOSYL-L-METHIONINE-DEPENDENT METHYLTRANSFERASES SUPERFAMILY PROTEIN"/>
    <property type="match status" value="1"/>
</dbReference>
<dbReference type="Proteomes" id="UP001611397">
    <property type="component" value="Unassembled WGS sequence"/>
</dbReference>
<evidence type="ECO:0000313" key="7">
    <source>
        <dbReference type="EMBL" id="MFI2161583.1"/>
    </source>
</evidence>
<evidence type="ECO:0000256" key="3">
    <source>
        <dbReference type="ARBA" id="ARBA00022603"/>
    </source>
</evidence>
<reference evidence="7 8" key="1">
    <citation type="submission" date="2024-10" db="EMBL/GenBank/DDBJ databases">
        <title>The Natural Products Discovery Center: Release of the First 8490 Sequenced Strains for Exploring Actinobacteria Biosynthetic Diversity.</title>
        <authorList>
            <person name="Kalkreuter E."/>
            <person name="Kautsar S.A."/>
            <person name="Yang D."/>
            <person name="Bader C.D."/>
            <person name="Teijaro C.N."/>
            <person name="Fluegel L."/>
            <person name="Davis C.M."/>
            <person name="Simpson J.R."/>
            <person name="Lauterbach L."/>
            <person name="Steele A.D."/>
            <person name="Gui C."/>
            <person name="Meng S."/>
            <person name="Li G."/>
            <person name="Viehrig K."/>
            <person name="Ye F."/>
            <person name="Su P."/>
            <person name="Kiefer A.F."/>
            <person name="Nichols A."/>
            <person name="Cepeda A.J."/>
            <person name="Yan W."/>
            <person name="Fan B."/>
            <person name="Jiang Y."/>
            <person name="Adhikari A."/>
            <person name="Zheng C.-J."/>
            <person name="Schuster L."/>
            <person name="Cowan T.M."/>
            <person name="Smanski M.J."/>
            <person name="Chevrette M.G."/>
            <person name="De Carvalho L.P.S."/>
            <person name="Shen B."/>
        </authorList>
    </citation>
    <scope>NUCLEOTIDE SEQUENCE [LARGE SCALE GENOMIC DNA]</scope>
    <source>
        <strain evidence="7 8">NPDC020295</strain>
    </source>
</reference>
<dbReference type="PANTHER" id="PTHR43619">
    <property type="entry name" value="S-ADENOSYL-L-METHIONINE-DEPENDENT METHYLTRANSFERASE YKTD-RELATED"/>
    <property type="match status" value="1"/>
</dbReference>
<dbReference type="EC" id="2.1.1.-" evidence="6"/>
<comment type="caution">
    <text evidence="7">The sequence shown here is derived from an EMBL/GenBank/DDBJ whole genome shotgun (WGS) entry which is preliminary data.</text>
</comment>
<dbReference type="Pfam" id="PF04072">
    <property type="entry name" value="LCM"/>
    <property type="match status" value="1"/>
</dbReference>
<keyword evidence="5 6" id="KW-0949">S-adenosyl-L-methionine</keyword>
<accession>A0ABW7VN25</accession>
<keyword evidence="4 7" id="KW-0808">Transferase</keyword>
<gene>
    <name evidence="7" type="ORF">ACH49L_38955</name>
</gene>
<evidence type="ECO:0000256" key="4">
    <source>
        <dbReference type="ARBA" id="ARBA00022679"/>
    </source>
</evidence>
<dbReference type="EMBL" id="JBIRWM010000027">
    <property type="protein sequence ID" value="MFI2161583.1"/>
    <property type="molecule type" value="Genomic_DNA"/>
</dbReference>
<organism evidence="7 8">
    <name type="scientific">Streptomyces olivaceoviridis</name>
    <name type="common">Streptomyces corchorusii</name>
    <dbReference type="NCBI Taxonomy" id="1921"/>
    <lineage>
        <taxon>Bacteria</taxon>
        <taxon>Bacillati</taxon>
        <taxon>Actinomycetota</taxon>
        <taxon>Actinomycetes</taxon>
        <taxon>Kitasatosporales</taxon>
        <taxon>Streptomycetaceae</taxon>
        <taxon>Streptomyces</taxon>
    </lineage>
</organism>
<proteinExistence type="inferred from homology"/>
<dbReference type="GO" id="GO:0032259">
    <property type="term" value="P:methylation"/>
    <property type="evidence" value="ECO:0007669"/>
    <property type="project" value="UniProtKB-KW"/>
</dbReference>
<name>A0ABW7VN25_STROI</name>
<dbReference type="InterPro" id="IPR011610">
    <property type="entry name" value="SAM_mthyl_Trfase_ML2640-like"/>
</dbReference>
<dbReference type="Gene3D" id="3.40.50.150">
    <property type="entry name" value="Vaccinia Virus protein VP39"/>
    <property type="match status" value="1"/>
</dbReference>
<keyword evidence="8" id="KW-1185">Reference proteome</keyword>
<comment type="function">
    <text evidence="1 6">Exhibits S-adenosyl-L-methionine-dependent methyltransferase activity.</text>
</comment>
<evidence type="ECO:0000256" key="5">
    <source>
        <dbReference type="ARBA" id="ARBA00022691"/>
    </source>
</evidence>